<protein>
    <submittedName>
        <fullName evidence="1">Uncharacterized protein</fullName>
    </submittedName>
</protein>
<sequence>TYKGTVTRKKSLRLIAVSKYSLGSIENLFSFFVLDCLSNNLKVFFNKNFKIDKKLIKTNLLIPIDFYNLKKSLKSINNSIKNKNLNTLKFKKLNFSSFFSQ</sequence>
<gene>
    <name evidence="1" type="ORF">METZ01_LOCUS450444</name>
</gene>
<organism evidence="1">
    <name type="scientific">marine metagenome</name>
    <dbReference type="NCBI Taxonomy" id="408172"/>
    <lineage>
        <taxon>unclassified sequences</taxon>
        <taxon>metagenomes</taxon>
        <taxon>ecological metagenomes</taxon>
    </lineage>
</organism>
<name>A0A382ZQK9_9ZZZZ</name>
<dbReference type="AlphaFoldDB" id="A0A382ZQK9"/>
<proteinExistence type="predicted"/>
<feature type="non-terminal residue" evidence="1">
    <location>
        <position position="1"/>
    </location>
</feature>
<dbReference type="EMBL" id="UINC01185736">
    <property type="protein sequence ID" value="SVD97590.1"/>
    <property type="molecule type" value="Genomic_DNA"/>
</dbReference>
<reference evidence="1" key="1">
    <citation type="submission" date="2018-05" db="EMBL/GenBank/DDBJ databases">
        <authorList>
            <person name="Lanie J.A."/>
            <person name="Ng W.-L."/>
            <person name="Kazmierczak K.M."/>
            <person name="Andrzejewski T.M."/>
            <person name="Davidsen T.M."/>
            <person name="Wayne K.J."/>
            <person name="Tettelin H."/>
            <person name="Glass J.I."/>
            <person name="Rusch D."/>
            <person name="Podicherti R."/>
            <person name="Tsui H.-C.T."/>
            <person name="Winkler M.E."/>
        </authorList>
    </citation>
    <scope>NUCLEOTIDE SEQUENCE</scope>
</reference>
<accession>A0A382ZQK9</accession>
<evidence type="ECO:0000313" key="1">
    <source>
        <dbReference type="EMBL" id="SVD97590.1"/>
    </source>
</evidence>